<evidence type="ECO:0000313" key="2">
    <source>
        <dbReference type="EMBL" id="MFC3624774.1"/>
    </source>
</evidence>
<protein>
    <submittedName>
        <fullName evidence="2">Luciferase family protein</fullName>
    </submittedName>
</protein>
<reference evidence="3" key="1">
    <citation type="journal article" date="2019" name="Int. J. Syst. Evol. Microbiol.">
        <title>The Global Catalogue of Microorganisms (GCM) 10K type strain sequencing project: providing services to taxonomists for standard genome sequencing and annotation.</title>
        <authorList>
            <consortium name="The Broad Institute Genomics Platform"/>
            <consortium name="The Broad Institute Genome Sequencing Center for Infectious Disease"/>
            <person name="Wu L."/>
            <person name="Ma J."/>
        </authorList>
    </citation>
    <scope>NUCLEOTIDE SEQUENCE [LARGE SCALE GENOMIC DNA]</scope>
    <source>
        <strain evidence="3">KCTC 42195</strain>
    </source>
</reference>
<organism evidence="2 3">
    <name type="scientific">Vogesella amnigena</name>
    <dbReference type="NCBI Taxonomy" id="1507449"/>
    <lineage>
        <taxon>Bacteria</taxon>
        <taxon>Pseudomonadati</taxon>
        <taxon>Pseudomonadota</taxon>
        <taxon>Betaproteobacteria</taxon>
        <taxon>Neisseriales</taxon>
        <taxon>Chromobacteriaceae</taxon>
        <taxon>Vogesella</taxon>
    </lineage>
</organism>
<dbReference type="Proteomes" id="UP001595636">
    <property type="component" value="Unassembled WGS sequence"/>
</dbReference>
<proteinExistence type="predicted"/>
<gene>
    <name evidence="2" type="ORF">ACFOKJ_01255</name>
</gene>
<evidence type="ECO:0000259" key="1">
    <source>
        <dbReference type="Pfam" id="PF17648"/>
    </source>
</evidence>
<dbReference type="InterPro" id="IPR048273">
    <property type="entry name" value="Luciferase"/>
</dbReference>
<evidence type="ECO:0000313" key="3">
    <source>
        <dbReference type="Proteomes" id="UP001595636"/>
    </source>
</evidence>
<dbReference type="RefSeq" id="WP_390276165.1">
    <property type="nucleotide sequence ID" value="NZ_JBHRYH010000002.1"/>
</dbReference>
<keyword evidence="3" id="KW-1185">Reference proteome</keyword>
<dbReference type="EMBL" id="JBHRYH010000002">
    <property type="protein sequence ID" value="MFC3624774.1"/>
    <property type="molecule type" value="Genomic_DNA"/>
</dbReference>
<feature type="domain" description="Luciferase" evidence="1">
    <location>
        <begin position="78"/>
        <end position="146"/>
    </location>
</feature>
<name>A0ABV7TNC7_9NEIS</name>
<accession>A0ABV7TNC7</accession>
<dbReference type="Pfam" id="PF17648">
    <property type="entry name" value="Luciferase"/>
    <property type="match status" value="1"/>
</dbReference>
<dbReference type="PANTHER" id="PTHR38695">
    <property type="entry name" value="AMINO ACID PERMEASE_ SLC12A DOMAIN-CONTAINING PROTEIN"/>
    <property type="match status" value="1"/>
</dbReference>
<dbReference type="InterPro" id="IPR040841">
    <property type="entry name" value="Luciferase_dom"/>
</dbReference>
<sequence length="154" mass="16979">MFTLPARSGPRPNVRQTTPHQQLDQLAPVHLQQALAARVFALPDVVEHESLVSVPGARALCLRQEVPAGAPEAFIAAREFAHLHPHYDGSLHIRLPPALAQEALDKGWAEPHFLVHSGHLPGHYVMLYGPRDEAELDIIYGMIEASYHWAGGRS</sequence>
<dbReference type="PANTHER" id="PTHR38695:SF1">
    <property type="entry name" value="AMINO ACID PERMEASE_ SLC12A DOMAIN-CONTAINING PROTEIN"/>
    <property type="match status" value="1"/>
</dbReference>
<comment type="caution">
    <text evidence="2">The sequence shown here is derived from an EMBL/GenBank/DDBJ whole genome shotgun (WGS) entry which is preliminary data.</text>
</comment>